<dbReference type="EMBL" id="FOKW01000006">
    <property type="protein sequence ID" value="SFC25896.1"/>
    <property type="molecule type" value="Genomic_DNA"/>
</dbReference>
<dbReference type="RefSeq" id="WP_089788451.1">
    <property type="nucleotide sequence ID" value="NZ_FOKW01000006.1"/>
</dbReference>
<feature type="compositionally biased region" description="Basic and acidic residues" evidence="1">
    <location>
        <begin position="36"/>
        <end position="51"/>
    </location>
</feature>
<sequence>MSAEQRPPTTRYHRREPRPDDVTREATTDPDSSDEPDVRDGEHEYEYRFRSPEASSRSPRSRSPDDTDLSTRIERARLQSRVTALERALTTSERRRRSVITQYERLLEDRTEALEGAGTRDHDGDSNRDRDRDRDPGLLGRLLERWRR</sequence>
<name>A0A1I1HPW6_NATHA</name>
<feature type="compositionally biased region" description="Basic and acidic residues" evidence="1">
    <location>
        <begin position="17"/>
        <end position="27"/>
    </location>
</feature>
<accession>A0A1I1HPW6</accession>
<proteinExistence type="predicted"/>
<organism evidence="2 3">
    <name type="scientific">Natronobacterium haloterrestre</name>
    <name type="common">Halobiforma haloterrestris</name>
    <dbReference type="NCBI Taxonomy" id="148448"/>
    <lineage>
        <taxon>Archaea</taxon>
        <taxon>Methanobacteriati</taxon>
        <taxon>Methanobacteriota</taxon>
        <taxon>Stenosarchaea group</taxon>
        <taxon>Halobacteria</taxon>
        <taxon>Halobacteriales</taxon>
        <taxon>Natrialbaceae</taxon>
        <taxon>Natronobacterium</taxon>
    </lineage>
</organism>
<gene>
    <name evidence="2" type="ORF">SAMN05444422_106105</name>
</gene>
<protein>
    <submittedName>
        <fullName evidence="2">Uncharacterized protein</fullName>
    </submittedName>
</protein>
<evidence type="ECO:0000256" key="1">
    <source>
        <dbReference type="SAM" id="MobiDB-lite"/>
    </source>
</evidence>
<feature type="region of interest" description="Disordered" evidence="1">
    <location>
        <begin position="1"/>
        <end position="75"/>
    </location>
</feature>
<evidence type="ECO:0000313" key="2">
    <source>
        <dbReference type="EMBL" id="SFC25896.1"/>
    </source>
</evidence>
<dbReference type="Proteomes" id="UP000199161">
    <property type="component" value="Unassembled WGS sequence"/>
</dbReference>
<reference evidence="3" key="1">
    <citation type="submission" date="2016-10" db="EMBL/GenBank/DDBJ databases">
        <authorList>
            <person name="Varghese N."/>
            <person name="Submissions S."/>
        </authorList>
    </citation>
    <scope>NUCLEOTIDE SEQUENCE [LARGE SCALE GENOMIC DNA]</scope>
    <source>
        <strain evidence="3">DSM 13078</strain>
    </source>
</reference>
<dbReference type="AlphaFoldDB" id="A0A1I1HPW6"/>
<feature type="region of interest" description="Disordered" evidence="1">
    <location>
        <begin position="110"/>
        <end position="136"/>
    </location>
</feature>
<evidence type="ECO:0000313" key="3">
    <source>
        <dbReference type="Proteomes" id="UP000199161"/>
    </source>
</evidence>
<keyword evidence="3" id="KW-1185">Reference proteome</keyword>
<feature type="compositionally biased region" description="Basic and acidic residues" evidence="1">
    <location>
        <begin position="62"/>
        <end position="75"/>
    </location>
</feature>